<keyword evidence="3" id="KW-0813">Transport</keyword>
<evidence type="ECO:0000313" key="11">
    <source>
        <dbReference type="Proteomes" id="UP000823612"/>
    </source>
</evidence>
<dbReference type="Proteomes" id="UP000823612">
    <property type="component" value="Unassembled WGS sequence"/>
</dbReference>
<evidence type="ECO:0000256" key="1">
    <source>
        <dbReference type="ARBA" id="ARBA00004651"/>
    </source>
</evidence>
<evidence type="ECO:0000256" key="5">
    <source>
        <dbReference type="ARBA" id="ARBA00022692"/>
    </source>
</evidence>
<dbReference type="AlphaFoldDB" id="A0A9D9GYY3"/>
<feature type="domain" description="ABC transmembrane type-2" evidence="9">
    <location>
        <begin position="128"/>
        <end position="366"/>
    </location>
</feature>
<feature type="transmembrane region" description="Helical" evidence="8">
    <location>
        <begin position="20"/>
        <end position="40"/>
    </location>
</feature>
<comment type="similarity">
    <text evidence="2">Belongs to the ABC-2 integral membrane protein family.</text>
</comment>
<dbReference type="PANTHER" id="PTHR30294">
    <property type="entry name" value="MEMBRANE COMPONENT OF ABC TRANSPORTER YHHJ-RELATED"/>
    <property type="match status" value="1"/>
</dbReference>
<comment type="caution">
    <text evidence="10">The sequence shown here is derived from an EMBL/GenBank/DDBJ whole genome shotgun (WGS) entry which is preliminary data.</text>
</comment>
<keyword evidence="4" id="KW-1003">Cell membrane</keyword>
<evidence type="ECO:0000259" key="9">
    <source>
        <dbReference type="PROSITE" id="PS51012"/>
    </source>
</evidence>
<dbReference type="GO" id="GO:0005886">
    <property type="term" value="C:plasma membrane"/>
    <property type="evidence" value="ECO:0007669"/>
    <property type="project" value="UniProtKB-SubCell"/>
</dbReference>
<keyword evidence="5 8" id="KW-0812">Transmembrane</keyword>
<evidence type="ECO:0000313" key="10">
    <source>
        <dbReference type="EMBL" id="MBO8432200.1"/>
    </source>
</evidence>
<evidence type="ECO:0000256" key="2">
    <source>
        <dbReference type="ARBA" id="ARBA00007783"/>
    </source>
</evidence>
<comment type="subcellular location">
    <subcellularLocation>
        <location evidence="1">Cell membrane</location>
        <topology evidence="1">Multi-pass membrane protein</topology>
    </subcellularLocation>
</comment>
<reference evidence="10" key="1">
    <citation type="submission" date="2020-10" db="EMBL/GenBank/DDBJ databases">
        <authorList>
            <person name="Gilroy R."/>
        </authorList>
    </citation>
    <scope>NUCLEOTIDE SEQUENCE</scope>
    <source>
        <strain evidence="10">2889</strain>
    </source>
</reference>
<feature type="transmembrane region" description="Helical" evidence="8">
    <location>
        <begin position="251"/>
        <end position="276"/>
    </location>
</feature>
<organism evidence="10 11">
    <name type="scientific">Candidatus Pullibacteroides excrementavium</name>
    <dbReference type="NCBI Taxonomy" id="2840905"/>
    <lineage>
        <taxon>Bacteria</taxon>
        <taxon>Pseudomonadati</taxon>
        <taxon>Bacteroidota</taxon>
        <taxon>Bacteroidia</taxon>
        <taxon>Bacteroidales</taxon>
        <taxon>Candidatus Pullibacteroides</taxon>
    </lineage>
</organism>
<dbReference type="PROSITE" id="PS51012">
    <property type="entry name" value="ABC_TM2"/>
    <property type="match status" value="1"/>
</dbReference>
<dbReference type="GO" id="GO:0140359">
    <property type="term" value="F:ABC-type transporter activity"/>
    <property type="evidence" value="ECO:0007669"/>
    <property type="project" value="InterPro"/>
</dbReference>
<dbReference type="EMBL" id="JADIMZ010000034">
    <property type="protein sequence ID" value="MBO8432200.1"/>
    <property type="molecule type" value="Genomic_DNA"/>
</dbReference>
<dbReference type="InterPro" id="IPR013525">
    <property type="entry name" value="ABC2_TM"/>
</dbReference>
<accession>A0A9D9GYY3</accession>
<protein>
    <submittedName>
        <fullName evidence="10">ABC transporter permease</fullName>
    </submittedName>
</protein>
<dbReference type="PANTHER" id="PTHR30294:SF29">
    <property type="entry name" value="MULTIDRUG ABC TRANSPORTER PERMEASE YBHS-RELATED"/>
    <property type="match status" value="1"/>
</dbReference>
<evidence type="ECO:0000256" key="6">
    <source>
        <dbReference type="ARBA" id="ARBA00022989"/>
    </source>
</evidence>
<keyword evidence="7 8" id="KW-0472">Membrane</keyword>
<gene>
    <name evidence="10" type="ORF">IAB08_02750</name>
</gene>
<evidence type="ECO:0000256" key="8">
    <source>
        <dbReference type="SAM" id="Phobius"/>
    </source>
</evidence>
<evidence type="ECO:0000256" key="3">
    <source>
        <dbReference type="ARBA" id="ARBA00022448"/>
    </source>
</evidence>
<proteinExistence type="inferred from homology"/>
<feature type="transmembrane region" description="Helical" evidence="8">
    <location>
        <begin position="339"/>
        <end position="360"/>
    </location>
</feature>
<evidence type="ECO:0000256" key="7">
    <source>
        <dbReference type="ARBA" id="ARBA00023136"/>
    </source>
</evidence>
<evidence type="ECO:0000256" key="4">
    <source>
        <dbReference type="ARBA" id="ARBA00022475"/>
    </source>
</evidence>
<feature type="transmembrane region" description="Helical" evidence="8">
    <location>
        <begin position="171"/>
        <end position="195"/>
    </location>
</feature>
<name>A0A9D9GYY3_9BACT</name>
<feature type="transmembrane region" description="Helical" evidence="8">
    <location>
        <begin position="215"/>
        <end position="244"/>
    </location>
</feature>
<reference evidence="10" key="2">
    <citation type="journal article" date="2021" name="PeerJ">
        <title>Extensive microbial diversity within the chicken gut microbiome revealed by metagenomics and culture.</title>
        <authorList>
            <person name="Gilroy R."/>
            <person name="Ravi A."/>
            <person name="Getino M."/>
            <person name="Pursley I."/>
            <person name="Horton D.L."/>
            <person name="Alikhan N.F."/>
            <person name="Baker D."/>
            <person name="Gharbi K."/>
            <person name="Hall N."/>
            <person name="Watson M."/>
            <person name="Adriaenssens E.M."/>
            <person name="Foster-Nyarko E."/>
            <person name="Jarju S."/>
            <person name="Secka A."/>
            <person name="Antonio M."/>
            <person name="Oren A."/>
            <person name="Chaudhuri R.R."/>
            <person name="La Ragione R."/>
            <person name="Hildebrand F."/>
            <person name="Pallen M.J."/>
        </authorList>
    </citation>
    <scope>NUCLEOTIDE SEQUENCE</scope>
    <source>
        <strain evidence="10">2889</strain>
    </source>
</reference>
<dbReference type="InterPro" id="IPR051449">
    <property type="entry name" value="ABC-2_transporter_component"/>
</dbReference>
<sequence>MKQFFAFVEKEFYHIFRDKATMLIILLMPVVQVLIFGFAITTDIQNTEVAVVDLSNTPDSRGLVDKIDAGTYFHVTERLASSAQLEKLFKKGDIKIGLIIPPDFSDDMAAGQKTKVQLVTDASNPNEASIVNGYLQNIIGAYSLERYPGDAPVVGTTVETRMLYNPQLKSAYTFVPGVIGLVLMLICTLMTSVSIVRERELGTMEALLVAPSKPIYIIFAKTVPYFAVSIFNLLVIILLSIFAFDVPIRGSFLMFFLASITYIFTSLCLGIFISTVSKTQQIAMIISLMGLMLPTVLLSGLMFPIESMPAVLQGLSYLLPARWFIEMGRIIMIKGLGFGYIWMQWTILMGMAILFLGLSVRGFKVRLT</sequence>
<feature type="transmembrane region" description="Helical" evidence="8">
    <location>
        <begin position="282"/>
        <end position="303"/>
    </location>
</feature>
<dbReference type="InterPro" id="IPR047817">
    <property type="entry name" value="ABC2_TM_bact-type"/>
</dbReference>
<dbReference type="Gene3D" id="3.40.1710.10">
    <property type="entry name" value="abc type-2 transporter like domain"/>
    <property type="match status" value="1"/>
</dbReference>
<keyword evidence="6 8" id="KW-1133">Transmembrane helix</keyword>
<dbReference type="Pfam" id="PF12698">
    <property type="entry name" value="ABC2_membrane_3"/>
    <property type="match status" value="1"/>
</dbReference>